<reference evidence="2" key="1">
    <citation type="submission" date="2019-04" db="EMBL/GenBank/DDBJ databases">
        <authorList>
            <person name="Alioto T."/>
            <person name="Alioto T."/>
        </authorList>
    </citation>
    <scope>NUCLEOTIDE SEQUENCE [LARGE SCALE GENOMIC DNA]</scope>
</reference>
<organism evidence="2 3">
    <name type="scientific">Marmota monax</name>
    <name type="common">Woodchuck</name>
    <dbReference type="NCBI Taxonomy" id="9995"/>
    <lineage>
        <taxon>Eukaryota</taxon>
        <taxon>Metazoa</taxon>
        <taxon>Chordata</taxon>
        <taxon>Craniata</taxon>
        <taxon>Vertebrata</taxon>
        <taxon>Euteleostomi</taxon>
        <taxon>Mammalia</taxon>
        <taxon>Eutheria</taxon>
        <taxon>Euarchontoglires</taxon>
        <taxon>Glires</taxon>
        <taxon>Rodentia</taxon>
        <taxon>Sciuromorpha</taxon>
        <taxon>Sciuridae</taxon>
        <taxon>Xerinae</taxon>
        <taxon>Marmotini</taxon>
        <taxon>Marmota</taxon>
    </lineage>
</organism>
<comment type="caution">
    <text evidence="2">The sequence shown here is derived from an EMBL/GenBank/DDBJ whole genome shotgun (WGS) entry which is preliminary data.</text>
</comment>
<feature type="compositionally biased region" description="Low complexity" evidence="1">
    <location>
        <begin position="142"/>
        <end position="151"/>
    </location>
</feature>
<accession>A0A5E4A1R3</accession>
<gene>
    <name evidence="2" type="ORF">MONAX_5E007008</name>
</gene>
<evidence type="ECO:0000313" key="3">
    <source>
        <dbReference type="Proteomes" id="UP000335636"/>
    </source>
</evidence>
<evidence type="ECO:0000313" key="2">
    <source>
        <dbReference type="EMBL" id="VTJ51140.1"/>
    </source>
</evidence>
<name>A0A5E4A1R3_MARMO</name>
<evidence type="ECO:0000256" key="1">
    <source>
        <dbReference type="SAM" id="MobiDB-lite"/>
    </source>
</evidence>
<sequence>MDWQKPCALSLDLPSLPLLPSPTLQTCPLLSDWGLPEAAHWLLGKLFTSKRAGKPPCSGLLGAGKAHAPWEEDSPVALGPRSGGLVSIPPLIPLPLGWFRTPWGGGTLTHFRAPSPMLLVLSVKGSQKEQRPSVPRTKEKGPASSCLSLSPSAPPRDRHHGNPLPHSLIAPVGAWGAWDMSHCQDNRTGARVGLCPHSAHPYLPVACPGSSSTGHG</sequence>
<dbReference type="Proteomes" id="UP000335636">
    <property type="component" value="Unassembled WGS sequence"/>
</dbReference>
<proteinExistence type="predicted"/>
<dbReference type="AlphaFoldDB" id="A0A5E4A1R3"/>
<feature type="region of interest" description="Disordered" evidence="1">
    <location>
        <begin position="124"/>
        <end position="165"/>
    </location>
</feature>
<feature type="compositionally biased region" description="Basic and acidic residues" evidence="1">
    <location>
        <begin position="126"/>
        <end position="141"/>
    </location>
</feature>
<keyword evidence="3" id="KW-1185">Reference proteome</keyword>
<dbReference type="EMBL" id="CABDUW010000002">
    <property type="protein sequence ID" value="VTJ51140.1"/>
    <property type="molecule type" value="Genomic_DNA"/>
</dbReference>
<protein>
    <submittedName>
        <fullName evidence="2">Uncharacterized protein</fullName>
    </submittedName>
</protein>